<feature type="region of interest" description="Disordered" evidence="1">
    <location>
        <begin position="345"/>
        <end position="371"/>
    </location>
</feature>
<evidence type="ECO:0000256" key="1">
    <source>
        <dbReference type="SAM" id="MobiDB-lite"/>
    </source>
</evidence>
<feature type="compositionally biased region" description="Acidic residues" evidence="1">
    <location>
        <begin position="569"/>
        <end position="579"/>
    </location>
</feature>
<feature type="compositionally biased region" description="Polar residues" evidence="1">
    <location>
        <begin position="533"/>
        <end position="546"/>
    </location>
</feature>
<dbReference type="EMBL" id="NCKW01015955">
    <property type="protein sequence ID" value="POM61495.1"/>
    <property type="molecule type" value="Genomic_DNA"/>
</dbReference>
<feature type="compositionally biased region" description="Basic and acidic residues" evidence="1">
    <location>
        <begin position="346"/>
        <end position="358"/>
    </location>
</feature>
<feature type="compositionally biased region" description="Basic and acidic residues" evidence="1">
    <location>
        <begin position="547"/>
        <end position="568"/>
    </location>
</feature>
<evidence type="ECO:0000313" key="3">
    <source>
        <dbReference type="Proteomes" id="UP000237271"/>
    </source>
</evidence>
<organism evidence="2 3">
    <name type="scientific">Phytophthora palmivora</name>
    <dbReference type="NCBI Taxonomy" id="4796"/>
    <lineage>
        <taxon>Eukaryota</taxon>
        <taxon>Sar</taxon>
        <taxon>Stramenopiles</taxon>
        <taxon>Oomycota</taxon>
        <taxon>Peronosporomycetes</taxon>
        <taxon>Peronosporales</taxon>
        <taxon>Peronosporaceae</taxon>
        <taxon>Phytophthora</taxon>
    </lineage>
</organism>
<proteinExistence type="predicted"/>
<dbReference type="OrthoDB" id="126908at2759"/>
<comment type="caution">
    <text evidence="2">The sequence shown here is derived from an EMBL/GenBank/DDBJ whole genome shotgun (WGS) entry which is preliminary data.</text>
</comment>
<sequence length="601" mass="67446">MSNDAQYERIVRLIPVDELQSSYNSVVQDEISVVNRSVDDIVAAFSHVKEVRNAVTQLQTSKPQRSSSLLETMNSTLKLQQELEMRLQSVIQLMGTSQICMESLVEKNTECSDELKSNFSSLDECNSSDESEVEGRVIGESNSHGLFTNPDTMILDLEDDNNGGAETSRRLNLLPPVDTKEIRRIADCGSLNMETVVVKKSKELREMVENVDKISAPARYSRIRGIMLEITDVVNNKGKTGLREEDAVAIMRYVVEWPRDYIDQRSLLGIYQRFLEAMTTYEGQAVDIKEKSRLTVLIAKFSRDLEQLESREIVTKEVTVTSLAACNQKRNYPTHSAVNATACFESDNKKRSEPKQDKPNVTTSQGTTTTAKVPLEQSATTTMRPPVVRTVKPLPNKVKTPAYYTIMINNLKETPMQRRVQCIPHVLFQLKKAMLEDEVGQQKWQISDSVTEVLQWITKGFDVRHDFDGYHDFAIVLFSYAAQHPEAEALQRITDQFSVDIDKIRSAAPPRKTLISSAHGDETNSSDSHESSPAKSATMNVTTETSLKVDDSTDEMRKSKSESEHESESESESDYDDEKEAIGGSEAAWNLVMAAARESGL</sequence>
<feature type="compositionally biased region" description="Polar residues" evidence="1">
    <location>
        <begin position="359"/>
        <end position="371"/>
    </location>
</feature>
<keyword evidence="3" id="KW-1185">Reference proteome</keyword>
<name>A0A2P4X7I0_9STRA</name>
<reference evidence="2 3" key="1">
    <citation type="journal article" date="2017" name="Genome Biol. Evol.">
        <title>Phytophthora megakarya and P. palmivora, closely related causal agents of cacao black pod rot, underwent increases in genome sizes and gene numbers by different mechanisms.</title>
        <authorList>
            <person name="Ali S.S."/>
            <person name="Shao J."/>
            <person name="Lary D.J."/>
            <person name="Kronmiller B."/>
            <person name="Shen D."/>
            <person name="Strem M.D."/>
            <person name="Amoako-Attah I."/>
            <person name="Akrofi A.Y."/>
            <person name="Begoude B.A."/>
            <person name="Ten Hoopen G.M."/>
            <person name="Coulibaly K."/>
            <person name="Kebe B.I."/>
            <person name="Melnick R.L."/>
            <person name="Guiltinan M.J."/>
            <person name="Tyler B.M."/>
            <person name="Meinhardt L.W."/>
            <person name="Bailey B.A."/>
        </authorList>
    </citation>
    <scope>NUCLEOTIDE SEQUENCE [LARGE SCALE GENOMIC DNA]</scope>
    <source>
        <strain evidence="3">sbr112.9</strain>
    </source>
</reference>
<accession>A0A2P4X7I0</accession>
<protein>
    <submittedName>
        <fullName evidence="2">Uncharacterized protein</fullName>
    </submittedName>
</protein>
<feature type="compositionally biased region" description="Basic and acidic residues" evidence="1">
    <location>
        <begin position="519"/>
        <end position="532"/>
    </location>
</feature>
<feature type="region of interest" description="Disordered" evidence="1">
    <location>
        <begin position="510"/>
        <end position="583"/>
    </location>
</feature>
<dbReference type="AlphaFoldDB" id="A0A2P4X7I0"/>
<dbReference type="Proteomes" id="UP000237271">
    <property type="component" value="Unassembled WGS sequence"/>
</dbReference>
<gene>
    <name evidence="2" type="ORF">PHPALM_29474</name>
</gene>
<evidence type="ECO:0000313" key="2">
    <source>
        <dbReference type="EMBL" id="POM61495.1"/>
    </source>
</evidence>